<comment type="cofactor">
    <cofactor evidence="16">
        <name>Fe cation</name>
        <dbReference type="ChEBI" id="CHEBI:24875"/>
    </cofactor>
    <text evidence="16">Binds 1 Fe cation per subunit.</text>
</comment>
<dbReference type="UniPathway" id="UPA00214"/>
<dbReference type="GO" id="GO:0008270">
    <property type="term" value="F:zinc ion binding"/>
    <property type="evidence" value="ECO:0007669"/>
    <property type="project" value="InterPro"/>
</dbReference>
<feature type="binding site" description="in other chain" evidence="14">
    <location>
        <position position="162"/>
    </location>
    <ligand>
        <name>UDP-alpha-D-glucose</name>
        <dbReference type="ChEBI" id="CHEBI:58885"/>
        <note>ligand shared between dimeric partners</note>
    </ligand>
</feature>
<feature type="binding site" evidence="14">
    <location>
        <begin position="320"/>
        <end position="321"/>
    </location>
    <ligand>
        <name>UDP-alpha-D-glucose</name>
        <dbReference type="ChEBI" id="CHEBI:58885"/>
        <note>ligand shared between dimeric partners</note>
    </ligand>
</feature>
<keyword evidence="11 17" id="KW-0119">Carbohydrate metabolism</keyword>
<dbReference type="InterPro" id="IPR005850">
    <property type="entry name" value="GalP_Utransf_C"/>
</dbReference>
<evidence type="ECO:0000256" key="12">
    <source>
        <dbReference type="NCBIfam" id="TIGR00209"/>
    </source>
</evidence>
<dbReference type="Pfam" id="PF01087">
    <property type="entry name" value="GalP_UDP_transf"/>
    <property type="match status" value="1"/>
</dbReference>
<comment type="pathway">
    <text evidence="2 17">Carbohydrate metabolism; galactose metabolism.</text>
</comment>
<comment type="similarity">
    <text evidence="3 17">Belongs to the galactose-1-phosphate uridylyltransferase type 1 family.</text>
</comment>
<evidence type="ECO:0000256" key="3">
    <source>
        <dbReference type="ARBA" id="ARBA00010951"/>
    </source>
</evidence>
<reference evidence="20 21" key="1">
    <citation type="submission" date="2007-08" db="EMBL/GenBank/DDBJ databases">
        <title>Complete sequence of Roseiflexus castenholzii DSM 13941.</title>
        <authorList>
            <consortium name="US DOE Joint Genome Institute"/>
            <person name="Copeland A."/>
            <person name="Lucas S."/>
            <person name="Lapidus A."/>
            <person name="Barry K."/>
            <person name="Glavina del Rio T."/>
            <person name="Dalin E."/>
            <person name="Tice H."/>
            <person name="Pitluck S."/>
            <person name="Thompson L.S."/>
            <person name="Brettin T."/>
            <person name="Bruce D."/>
            <person name="Detter J.C."/>
            <person name="Han C."/>
            <person name="Tapia R."/>
            <person name="Schmutz J."/>
            <person name="Larimer F."/>
            <person name="Land M."/>
            <person name="Hauser L."/>
            <person name="Kyrpides N."/>
            <person name="Mikhailova N."/>
            <person name="Bryant D.A."/>
            <person name="Hanada S."/>
            <person name="Tsukatani Y."/>
            <person name="Richardson P."/>
        </authorList>
    </citation>
    <scope>NUCLEOTIDE SEQUENCE [LARGE SCALE GENOMIC DNA]</scope>
    <source>
        <strain evidence="21">DSM 13941 / HLO8</strain>
    </source>
</reference>
<dbReference type="GO" id="GO:0033499">
    <property type="term" value="P:galactose catabolic process via UDP-galactose, Leloir pathway"/>
    <property type="evidence" value="ECO:0007669"/>
    <property type="project" value="TreeGrafter"/>
</dbReference>
<sequence length="355" mass="40153">MFSLTDHPHRRYNPLTREWVLVSPHRTKRPWQGQVEQPPPEQRPAYDPNCYLCPGNARANGEVNPPYESTFVFTNDFSALLPDIPSGEYASSAGSPDDAAPPLLYARSERGICRVVCFSPRHDLTLAEMDVPDLARVVDVWAQEYEAIGALPFIGYVQIFENRGAMMGASNPHPHGQIWATERMPSLIVREDAAQCDHLAATGRSLLADYLALELEREERIVCANDHFVALVPFWAVWPFETIIISRRHVGALSDLTADERMGLADVLKRLTTRYDNLFQVSFPYSLGFHQRPTDGAPHPAWHLHAHAYPPLLRSATVRKFMVGFELLAEAQRDITPEQAAERLRALPERHYRSV</sequence>
<feature type="binding site" evidence="15">
    <location>
        <position position="53"/>
    </location>
    <ligand>
        <name>Zn(2+)</name>
        <dbReference type="ChEBI" id="CHEBI:29105"/>
    </ligand>
</feature>
<evidence type="ECO:0000256" key="16">
    <source>
        <dbReference type="PIRSR" id="PIRSR000808-4"/>
    </source>
</evidence>
<keyword evidence="9 15" id="KW-0862">Zinc</keyword>
<evidence type="ECO:0000256" key="13">
    <source>
        <dbReference type="PIRSR" id="PIRSR000808-1"/>
    </source>
</evidence>
<protein>
    <recommendedName>
        <fullName evidence="5 12">Galactose-1-phosphate uridylyltransferase</fullName>
        <ecNumber evidence="4 12">2.7.7.12</ecNumber>
    </recommendedName>
</protein>
<feature type="binding site" description="in other chain" evidence="14">
    <location>
        <position position="59"/>
    </location>
    <ligand>
        <name>UDP-alpha-D-glucose</name>
        <dbReference type="ChEBI" id="CHEBI:58885"/>
        <note>ligand shared between dimeric partners</note>
    </ligand>
</feature>
<dbReference type="PROSITE" id="PS00117">
    <property type="entry name" value="GAL_P_UDP_TRANSF_I"/>
    <property type="match status" value="1"/>
</dbReference>
<dbReference type="KEGG" id="rca:Rcas_1885"/>
<feature type="binding site" description="in other chain" evidence="14">
    <location>
        <position position="177"/>
    </location>
    <ligand>
        <name>UDP-alpha-D-glucose</name>
        <dbReference type="ChEBI" id="CHEBI:58885"/>
        <note>ligand shared between dimeric partners</note>
    </ligand>
</feature>
<evidence type="ECO:0000256" key="9">
    <source>
        <dbReference type="ARBA" id="ARBA00022833"/>
    </source>
</evidence>
<keyword evidence="21" id="KW-1185">Reference proteome</keyword>
<dbReference type="NCBIfam" id="TIGR00209">
    <property type="entry name" value="galT_1"/>
    <property type="match status" value="1"/>
</dbReference>
<dbReference type="InterPro" id="IPR036265">
    <property type="entry name" value="HIT-like_sf"/>
</dbReference>
<feature type="binding site" description="in other chain" evidence="14">
    <location>
        <begin position="168"/>
        <end position="170"/>
    </location>
    <ligand>
        <name>UDP-alpha-D-glucose</name>
        <dbReference type="ChEBI" id="CHEBI:58885"/>
        <note>ligand shared between dimeric partners</note>
    </ligand>
</feature>
<evidence type="ECO:0000256" key="6">
    <source>
        <dbReference type="ARBA" id="ARBA00022679"/>
    </source>
</evidence>
<dbReference type="CDD" id="cd00608">
    <property type="entry name" value="GalT"/>
    <property type="match status" value="1"/>
</dbReference>
<dbReference type="GO" id="GO:0008108">
    <property type="term" value="F:UDP-glucose:hexose-1-phosphate uridylyltransferase activity"/>
    <property type="evidence" value="ECO:0007669"/>
    <property type="project" value="UniProtKB-UniRule"/>
</dbReference>
<keyword evidence="10 17" id="KW-0299">Galactose metabolism</keyword>
<dbReference type="OrthoDB" id="9769064at2"/>
<feature type="binding site" evidence="15">
    <location>
        <position position="50"/>
    </location>
    <ligand>
        <name>Zn(2+)</name>
        <dbReference type="ChEBI" id="CHEBI:29105"/>
    </ligand>
</feature>
<dbReference type="FunFam" id="3.30.428.10:FF:000002">
    <property type="entry name" value="Galactose-1-phosphate uridylyltransferase"/>
    <property type="match status" value="1"/>
</dbReference>
<feature type="binding site" evidence="16">
    <location>
        <position position="290"/>
    </location>
    <ligand>
        <name>Fe cation</name>
        <dbReference type="ChEBI" id="CHEBI:24875"/>
    </ligand>
</feature>
<evidence type="ECO:0000313" key="21">
    <source>
        <dbReference type="Proteomes" id="UP000000263"/>
    </source>
</evidence>
<keyword evidence="16" id="KW-0408">Iron</keyword>
<proteinExistence type="inferred from homology"/>
<keyword evidence="7 17" id="KW-0548">Nucleotidyltransferase</keyword>
<feature type="domain" description="Galactose-1-phosphate uridyl transferase C-terminal" evidence="19">
    <location>
        <begin position="197"/>
        <end position="353"/>
    </location>
</feature>
<evidence type="ECO:0000256" key="17">
    <source>
        <dbReference type="RuleBase" id="RU000506"/>
    </source>
</evidence>
<dbReference type="AlphaFoldDB" id="A7NKF5"/>
<gene>
    <name evidence="20" type="ordered locus">Rcas_1885</name>
</gene>
<evidence type="ECO:0000256" key="1">
    <source>
        <dbReference type="ARBA" id="ARBA00001107"/>
    </source>
</evidence>
<name>A7NKF5_ROSCS</name>
<dbReference type="SUPFAM" id="SSF54197">
    <property type="entry name" value="HIT-like"/>
    <property type="match status" value="2"/>
</dbReference>
<dbReference type="EC" id="2.7.7.12" evidence="4 12"/>
<dbReference type="GO" id="GO:0005737">
    <property type="term" value="C:cytoplasm"/>
    <property type="evidence" value="ECO:0007669"/>
    <property type="project" value="TreeGrafter"/>
</dbReference>
<dbReference type="Gene3D" id="3.30.428.10">
    <property type="entry name" value="HIT-like"/>
    <property type="match status" value="2"/>
</dbReference>
<dbReference type="Proteomes" id="UP000000263">
    <property type="component" value="Chromosome"/>
</dbReference>
<accession>A7NKF5</accession>
<dbReference type="HOGENOM" id="CLU_029960_0_0_0"/>
<evidence type="ECO:0000256" key="8">
    <source>
        <dbReference type="ARBA" id="ARBA00022723"/>
    </source>
</evidence>
<feature type="active site" description="Tele-UMP-histidine intermediate" evidence="13">
    <location>
        <position position="175"/>
    </location>
</feature>
<evidence type="ECO:0000256" key="10">
    <source>
        <dbReference type="ARBA" id="ARBA00023144"/>
    </source>
</evidence>
<comment type="catalytic activity">
    <reaction evidence="1 17">
        <text>alpha-D-galactose 1-phosphate + UDP-alpha-D-glucose = alpha-D-glucose 1-phosphate + UDP-alpha-D-galactose</text>
        <dbReference type="Rhea" id="RHEA:13989"/>
        <dbReference type="ChEBI" id="CHEBI:58336"/>
        <dbReference type="ChEBI" id="CHEBI:58601"/>
        <dbReference type="ChEBI" id="CHEBI:58885"/>
        <dbReference type="ChEBI" id="CHEBI:66914"/>
        <dbReference type="EC" id="2.7.7.12"/>
    </reaction>
</comment>
<evidence type="ECO:0000259" key="18">
    <source>
        <dbReference type="Pfam" id="PF01087"/>
    </source>
</evidence>
<evidence type="ECO:0000313" key="20">
    <source>
        <dbReference type="EMBL" id="ABU57975.1"/>
    </source>
</evidence>
<dbReference type="InterPro" id="IPR001937">
    <property type="entry name" value="GalP_UDPtransf1"/>
</dbReference>
<dbReference type="RefSeq" id="WP_012120400.1">
    <property type="nucleotide sequence ID" value="NC_009767.1"/>
</dbReference>
<feature type="domain" description="Galactose-1-phosphate uridyl transferase N-terminal" evidence="18">
    <location>
        <begin position="2"/>
        <end position="185"/>
    </location>
</feature>
<dbReference type="InterPro" id="IPR019779">
    <property type="entry name" value="GalP_UDPtransf1_His-AS"/>
</dbReference>
<dbReference type="PANTHER" id="PTHR11943">
    <property type="entry name" value="GALACTOSE-1-PHOSPHATE URIDYLYLTRANSFERASE"/>
    <property type="match status" value="1"/>
</dbReference>
<dbReference type="Pfam" id="PF02744">
    <property type="entry name" value="GalP_UDP_tr_C"/>
    <property type="match status" value="1"/>
</dbReference>
<evidence type="ECO:0000259" key="19">
    <source>
        <dbReference type="Pfam" id="PF02744"/>
    </source>
</evidence>
<evidence type="ECO:0000256" key="4">
    <source>
        <dbReference type="ARBA" id="ARBA00012384"/>
    </source>
</evidence>
<dbReference type="EMBL" id="CP000804">
    <property type="protein sequence ID" value="ABU57975.1"/>
    <property type="molecule type" value="Genomic_DNA"/>
</dbReference>
<dbReference type="eggNOG" id="COG1085">
    <property type="taxonomic scope" value="Bacteria"/>
</dbReference>
<dbReference type="STRING" id="383372.Rcas_1885"/>
<feature type="binding site" description="in other chain" evidence="14">
    <location>
        <position position="332"/>
    </location>
    <ligand>
        <name>UDP-alpha-D-glucose</name>
        <dbReference type="ChEBI" id="CHEBI:58885"/>
        <note>ligand shared between dimeric partners</note>
    </ligand>
</feature>
<keyword evidence="6 17" id="KW-0808">Transferase</keyword>
<feature type="binding site" evidence="15">
    <location>
        <position position="173"/>
    </location>
    <ligand>
        <name>Zn(2+)</name>
        <dbReference type="ChEBI" id="CHEBI:29105"/>
    </ligand>
</feature>
<feature type="binding site" evidence="15">
    <location>
        <position position="122"/>
    </location>
    <ligand>
        <name>Zn(2+)</name>
        <dbReference type="ChEBI" id="CHEBI:29105"/>
    </ligand>
</feature>
<evidence type="ECO:0000256" key="2">
    <source>
        <dbReference type="ARBA" id="ARBA00004947"/>
    </source>
</evidence>
<keyword evidence="8 15" id="KW-0479">Metal-binding</keyword>
<dbReference type="PANTHER" id="PTHR11943:SF1">
    <property type="entry name" value="GALACTOSE-1-PHOSPHATE URIDYLYLTRANSFERASE"/>
    <property type="match status" value="1"/>
</dbReference>
<feature type="binding site" evidence="14">
    <location>
        <begin position="26"/>
        <end position="29"/>
    </location>
    <ligand>
        <name>UDP-alpha-D-glucose</name>
        <dbReference type="ChEBI" id="CHEBI:58885"/>
        <note>ligand shared between dimeric partners</note>
    </ligand>
</feature>
<evidence type="ECO:0000256" key="7">
    <source>
        <dbReference type="ARBA" id="ARBA00022695"/>
    </source>
</evidence>
<comment type="cofactor">
    <cofactor evidence="15">
        <name>Zn(2+)</name>
        <dbReference type="ChEBI" id="CHEBI:29105"/>
    </cofactor>
    <text evidence="15">Binds 1 zinc ion per subunit.</text>
</comment>
<evidence type="ECO:0000256" key="14">
    <source>
        <dbReference type="PIRSR" id="PIRSR000808-2"/>
    </source>
</evidence>
<evidence type="ECO:0000256" key="15">
    <source>
        <dbReference type="PIRSR" id="PIRSR000808-3"/>
    </source>
</evidence>
<feature type="binding site" evidence="14">
    <location>
        <begin position="325"/>
        <end position="326"/>
    </location>
    <ligand>
        <name>UDP-alpha-D-glucose</name>
        <dbReference type="ChEBI" id="CHEBI:58885"/>
        <note>ligand shared between dimeric partners</note>
    </ligand>
</feature>
<dbReference type="FunFam" id="3.30.428.10:FF:000001">
    <property type="entry name" value="Galactose-1-phosphate uridylyltransferase"/>
    <property type="match status" value="1"/>
</dbReference>
<feature type="binding site" evidence="16">
    <location>
        <position position="305"/>
    </location>
    <ligand>
        <name>Fe cation</name>
        <dbReference type="ChEBI" id="CHEBI:24875"/>
    </ligand>
</feature>
<evidence type="ECO:0000256" key="5">
    <source>
        <dbReference type="ARBA" id="ARBA00016340"/>
    </source>
</evidence>
<feature type="binding site" description="in other chain" evidence="14">
    <location>
        <begin position="75"/>
        <end position="76"/>
    </location>
    <ligand>
        <name>UDP-alpha-D-glucose</name>
        <dbReference type="ChEBI" id="CHEBI:58885"/>
        <note>ligand shared between dimeric partners</note>
    </ligand>
</feature>
<feature type="binding site" evidence="16">
    <location>
        <position position="307"/>
    </location>
    <ligand>
        <name>Fe cation</name>
        <dbReference type="ChEBI" id="CHEBI:24875"/>
    </ligand>
</feature>
<dbReference type="InterPro" id="IPR005849">
    <property type="entry name" value="GalP_Utransf_N"/>
</dbReference>
<organism evidence="20 21">
    <name type="scientific">Roseiflexus castenholzii (strain DSM 13941 / HLO8)</name>
    <dbReference type="NCBI Taxonomy" id="383372"/>
    <lineage>
        <taxon>Bacteria</taxon>
        <taxon>Bacillati</taxon>
        <taxon>Chloroflexota</taxon>
        <taxon>Chloroflexia</taxon>
        <taxon>Chloroflexales</taxon>
        <taxon>Roseiflexineae</taxon>
        <taxon>Roseiflexaceae</taxon>
        <taxon>Roseiflexus</taxon>
    </lineage>
</organism>
<dbReference type="PIRSF" id="PIRSF000808">
    <property type="entry name" value="GalT"/>
    <property type="match status" value="1"/>
</dbReference>
<dbReference type="NCBIfam" id="NF008724">
    <property type="entry name" value="PRK11720.1"/>
    <property type="match status" value="1"/>
</dbReference>
<evidence type="ECO:0000256" key="11">
    <source>
        <dbReference type="ARBA" id="ARBA00023277"/>
    </source>
</evidence>
<feature type="binding site" evidence="16">
    <location>
        <position position="191"/>
    </location>
    <ligand>
        <name>Fe cation</name>
        <dbReference type="ChEBI" id="CHEBI:24875"/>
    </ligand>
</feature>